<sequence>MGCDIGDVLRVVQYNYPQEPSQLVQRLGRAARHPELKGLGLLLILPSTQGFKNIKVKNLLRYLTRTERRRELLNEQKTELKAVIKKWRTETFQVRLGWSPIYDEEWIMTDDLVEALANKADQLILLNRYHLPTNGPYDHKSLEDLANEIINFNNRLDTIQKSKKRKRVQVSETHGESSLAQAEGSQAQAEGSQVVF</sequence>
<dbReference type="Gene3D" id="3.40.50.300">
    <property type="entry name" value="P-loop containing nucleotide triphosphate hydrolases"/>
    <property type="match status" value="1"/>
</dbReference>
<dbReference type="AlphaFoldDB" id="A0A9P6JJ30"/>
<accession>A0A9P6JJ30</accession>
<feature type="region of interest" description="Disordered" evidence="2">
    <location>
        <begin position="163"/>
        <end position="196"/>
    </location>
</feature>
<feature type="domain" description="Helicase C-terminal" evidence="3">
    <location>
        <begin position="1"/>
        <end position="84"/>
    </location>
</feature>
<organism evidence="4 5">
    <name type="scientific">Modicella reniformis</name>
    <dbReference type="NCBI Taxonomy" id="1440133"/>
    <lineage>
        <taxon>Eukaryota</taxon>
        <taxon>Fungi</taxon>
        <taxon>Fungi incertae sedis</taxon>
        <taxon>Mucoromycota</taxon>
        <taxon>Mortierellomycotina</taxon>
        <taxon>Mortierellomycetes</taxon>
        <taxon>Mortierellales</taxon>
        <taxon>Mortierellaceae</taxon>
        <taxon>Modicella</taxon>
    </lineage>
</organism>
<dbReference type="InterPro" id="IPR001650">
    <property type="entry name" value="Helicase_C-like"/>
</dbReference>
<dbReference type="InterPro" id="IPR027417">
    <property type="entry name" value="P-loop_NTPase"/>
</dbReference>
<dbReference type="Pfam" id="PF00271">
    <property type="entry name" value="Helicase_C"/>
    <property type="match status" value="1"/>
</dbReference>
<feature type="compositionally biased region" description="Low complexity" evidence="2">
    <location>
        <begin position="176"/>
        <end position="196"/>
    </location>
</feature>
<protein>
    <recommendedName>
        <fullName evidence="3">Helicase C-terminal domain-containing protein</fullName>
    </recommendedName>
</protein>
<keyword evidence="5" id="KW-1185">Reference proteome</keyword>
<dbReference type="EMBL" id="JAAAHW010004661">
    <property type="protein sequence ID" value="KAF9972466.1"/>
    <property type="molecule type" value="Genomic_DNA"/>
</dbReference>
<feature type="coiled-coil region" evidence="1">
    <location>
        <begin position="56"/>
        <end position="90"/>
    </location>
</feature>
<dbReference type="Proteomes" id="UP000749646">
    <property type="component" value="Unassembled WGS sequence"/>
</dbReference>
<comment type="caution">
    <text evidence="4">The sequence shown here is derived from an EMBL/GenBank/DDBJ whole genome shotgun (WGS) entry which is preliminary data.</text>
</comment>
<keyword evidence="1" id="KW-0175">Coiled coil</keyword>
<name>A0A9P6JJ30_9FUNG</name>
<gene>
    <name evidence="4" type="ORF">BGZ65_009805</name>
</gene>
<dbReference type="OrthoDB" id="10261556at2759"/>
<evidence type="ECO:0000313" key="4">
    <source>
        <dbReference type="EMBL" id="KAF9972466.1"/>
    </source>
</evidence>
<dbReference type="PROSITE" id="PS51194">
    <property type="entry name" value="HELICASE_CTER"/>
    <property type="match status" value="1"/>
</dbReference>
<reference evidence="4" key="1">
    <citation type="journal article" date="2020" name="Fungal Divers.">
        <title>Resolving the Mortierellaceae phylogeny through synthesis of multi-gene phylogenetics and phylogenomics.</title>
        <authorList>
            <person name="Vandepol N."/>
            <person name="Liber J."/>
            <person name="Desiro A."/>
            <person name="Na H."/>
            <person name="Kennedy M."/>
            <person name="Barry K."/>
            <person name="Grigoriev I.V."/>
            <person name="Miller A.N."/>
            <person name="O'Donnell K."/>
            <person name="Stajich J.E."/>
            <person name="Bonito G."/>
        </authorList>
    </citation>
    <scope>NUCLEOTIDE SEQUENCE</scope>
    <source>
        <strain evidence="4">MES-2147</strain>
    </source>
</reference>
<evidence type="ECO:0000313" key="5">
    <source>
        <dbReference type="Proteomes" id="UP000749646"/>
    </source>
</evidence>
<evidence type="ECO:0000256" key="1">
    <source>
        <dbReference type="SAM" id="Coils"/>
    </source>
</evidence>
<dbReference type="SUPFAM" id="SSF52540">
    <property type="entry name" value="P-loop containing nucleoside triphosphate hydrolases"/>
    <property type="match status" value="1"/>
</dbReference>
<evidence type="ECO:0000259" key="3">
    <source>
        <dbReference type="PROSITE" id="PS51194"/>
    </source>
</evidence>
<evidence type="ECO:0000256" key="2">
    <source>
        <dbReference type="SAM" id="MobiDB-lite"/>
    </source>
</evidence>
<proteinExistence type="predicted"/>